<dbReference type="Gene3D" id="3.30.1310.10">
    <property type="entry name" value="Nucleoid-associated protein YbaB-like domain"/>
    <property type="match status" value="1"/>
</dbReference>
<dbReference type="EMBL" id="LBSJ01000025">
    <property type="protein sequence ID" value="KKQ14992.1"/>
    <property type="molecule type" value="Genomic_DNA"/>
</dbReference>
<evidence type="ECO:0008006" key="3">
    <source>
        <dbReference type="Google" id="ProtNLM"/>
    </source>
</evidence>
<protein>
    <recommendedName>
        <fullName evidence="3">Nucleoid-associated protein</fullName>
    </recommendedName>
</protein>
<comment type="caution">
    <text evidence="1">The sequence shown here is derived from an EMBL/GenBank/DDBJ whole genome shotgun (WGS) entry which is preliminary data.</text>
</comment>
<organism evidence="1 2">
    <name type="scientific">Candidatus Daviesbacteria bacterium GW2011_GWA1_36_8</name>
    <dbReference type="NCBI Taxonomy" id="1618417"/>
    <lineage>
        <taxon>Bacteria</taxon>
        <taxon>Candidatus Daviesiibacteriota</taxon>
    </lineage>
</organism>
<dbReference type="InterPro" id="IPR004401">
    <property type="entry name" value="YbaB/EbfC"/>
</dbReference>
<dbReference type="GO" id="GO:0003677">
    <property type="term" value="F:DNA binding"/>
    <property type="evidence" value="ECO:0007669"/>
    <property type="project" value="InterPro"/>
</dbReference>
<dbReference type="Pfam" id="PF02575">
    <property type="entry name" value="YbaB_DNA_bd"/>
    <property type="match status" value="1"/>
</dbReference>
<sequence length="93" mass="10179">MSMGIMDSMKQLGDLKKMRDQAMEVQKKLALIKITVEHKGVTIVMTGDQKVVSISGENDLDKVTEAVNEALKQSQKVAAEEMRSLMGGQIPGM</sequence>
<dbReference type="AlphaFoldDB" id="A0A0G0FAQ6"/>
<evidence type="ECO:0000313" key="1">
    <source>
        <dbReference type="EMBL" id="KKQ14992.1"/>
    </source>
</evidence>
<reference evidence="1 2" key="1">
    <citation type="journal article" date="2015" name="Nature">
        <title>rRNA introns, odd ribosomes, and small enigmatic genomes across a large radiation of phyla.</title>
        <authorList>
            <person name="Brown C.T."/>
            <person name="Hug L.A."/>
            <person name="Thomas B.C."/>
            <person name="Sharon I."/>
            <person name="Castelle C.J."/>
            <person name="Singh A."/>
            <person name="Wilkins M.J."/>
            <person name="Williams K.H."/>
            <person name="Banfield J.F."/>
        </authorList>
    </citation>
    <scope>NUCLEOTIDE SEQUENCE [LARGE SCALE GENOMIC DNA]</scope>
</reference>
<dbReference type="InterPro" id="IPR036894">
    <property type="entry name" value="YbaB-like_sf"/>
</dbReference>
<evidence type="ECO:0000313" key="2">
    <source>
        <dbReference type="Proteomes" id="UP000034448"/>
    </source>
</evidence>
<accession>A0A0G0FAQ6</accession>
<gene>
    <name evidence="1" type="ORF">US28_C0025G0015</name>
</gene>
<proteinExistence type="predicted"/>
<dbReference type="Proteomes" id="UP000034448">
    <property type="component" value="Unassembled WGS sequence"/>
</dbReference>
<name>A0A0G0FAQ6_9BACT</name>
<dbReference type="SUPFAM" id="SSF82607">
    <property type="entry name" value="YbaB-like"/>
    <property type="match status" value="1"/>
</dbReference>